<dbReference type="InterPro" id="IPR003245">
    <property type="entry name" value="Phytocyanin_dom"/>
</dbReference>
<accession>A0ABQ9L1Q2</accession>
<evidence type="ECO:0000313" key="4">
    <source>
        <dbReference type="Proteomes" id="UP001174677"/>
    </source>
</evidence>
<dbReference type="Proteomes" id="UP001174677">
    <property type="component" value="Chromosome 14"/>
</dbReference>
<dbReference type="Pfam" id="PF02298">
    <property type="entry name" value="Cu_bind_like"/>
    <property type="match status" value="1"/>
</dbReference>
<comment type="caution">
    <text evidence="3">The sequence shown here is derived from an EMBL/GenBank/DDBJ whole genome shotgun (WGS) entry which is preliminary data.</text>
</comment>
<dbReference type="InterPro" id="IPR041844">
    <property type="entry name" value="Plantacyanin"/>
</dbReference>
<feature type="chain" id="PRO_5046773540" description="Phytocyanin domain-containing protein" evidence="1">
    <location>
        <begin position="28"/>
        <end position="131"/>
    </location>
</feature>
<keyword evidence="4" id="KW-1185">Reference proteome</keyword>
<evidence type="ECO:0000259" key="2">
    <source>
        <dbReference type="PROSITE" id="PS51485"/>
    </source>
</evidence>
<name>A0ABQ9L1Q2_HEVBR</name>
<gene>
    <name evidence="3" type="ORF">P3X46_024190</name>
</gene>
<dbReference type="PANTHER" id="PTHR33021:SF292">
    <property type="entry name" value="EARLY NODULIN-LIKE PROTEIN 22"/>
    <property type="match status" value="1"/>
</dbReference>
<proteinExistence type="predicted"/>
<dbReference type="EMBL" id="JARPOI010000014">
    <property type="protein sequence ID" value="KAJ9158625.1"/>
    <property type="molecule type" value="Genomic_DNA"/>
</dbReference>
<organism evidence="3 4">
    <name type="scientific">Hevea brasiliensis</name>
    <name type="common">Para rubber tree</name>
    <name type="synonym">Siphonia brasiliensis</name>
    <dbReference type="NCBI Taxonomy" id="3981"/>
    <lineage>
        <taxon>Eukaryota</taxon>
        <taxon>Viridiplantae</taxon>
        <taxon>Streptophyta</taxon>
        <taxon>Embryophyta</taxon>
        <taxon>Tracheophyta</taxon>
        <taxon>Spermatophyta</taxon>
        <taxon>Magnoliopsida</taxon>
        <taxon>eudicotyledons</taxon>
        <taxon>Gunneridae</taxon>
        <taxon>Pentapetalae</taxon>
        <taxon>rosids</taxon>
        <taxon>fabids</taxon>
        <taxon>Malpighiales</taxon>
        <taxon>Euphorbiaceae</taxon>
        <taxon>Crotonoideae</taxon>
        <taxon>Micrandreae</taxon>
        <taxon>Hevea</taxon>
    </lineage>
</organism>
<dbReference type="PANTHER" id="PTHR33021">
    <property type="entry name" value="BLUE COPPER PROTEIN"/>
    <property type="match status" value="1"/>
</dbReference>
<dbReference type="SUPFAM" id="SSF49503">
    <property type="entry name" value="Cupredoxins"/>
    <property type="match status" value="1"/>
</dbReference>
<keyword evidence="1" id="KW-0732">Signal</keyword>
<feature type="signal peptide" evidence="1">
    <location>
        <begin position="1"/>
        <end position="27"/>
    </location>
</feature>
<evidence type="ECO:0000256" key="1">
    <source>
        <dbReference type="SAM" id="SignalP"/>
    </source>
</evidence>
<protein>
    <recommendedName>
        <fullName evidence="2">Phytocyanin domain-containing protein</fullName>
    </recommendedName>
</protein>
<dbReference type="InterPro" id="IPR039391">
    <property type="entry name" value="Phytocyanin-like"/>
</dbReference>
<reference evidence="3" key="1">
    <citation type="journal article" date="2023" name="Plant Biotechnol. J.">
        <title>Chromosome-level wild Hevea brasiliensis genome provides new tools for genomic-assisted breeding and valuable loci to elevate rubber yield.</title>
        <authorList>
            <person name="Cheng H."/>
            <person name="Song X."/>
            <person name="Hu Y."/>
            <person name="Wu T."/>
            <person name="Yang Q."/>
            <person name="An Z."/>
            <person name="Feng S."/>
            <person name="Deng Z."/>
            <person name="Wu W."/>
            <person name="Zeng X."/>
            <person name="Tu M."/>
            <person name="Wang X."/>
            <person name="Huang H."/>
        </authorList>
    </citation>
    <scope>NUCLEOTIDE SEQUENCE</scope>
    <source>
        <strain evidence="3">MT/VB/25A 57/8</strain>
    </source>
</reference>
<dbReference type="Gene3D" id="2.60.40.420">
    <property type="entry name" value="Cupredoxins - blue copper proteins"/>
    <property type="match status" value="1"/>
</dbReference>
<dbReference type="CDD" id="cd11013">
    <property type="entry name" value="Plantacyanin"/>
    <property type="match status" value="1"/>
</dbReference>
<sequence>MARKGEFLAILVLFPMLLLLRFKTIQAATYIVGDDLGWTSIVSMEAWPQGKTLYAGDILVFIYDASSDNVVVVDQQGHDTCTITEKAIVFRSGHDRIRLSFGANYFITSNHDNCALGMKMAINATTPALLQ</sequence>
<feature type="domain" description="Phytocyanin" evidence="2">
    <location>
        <begin position="28"/>
        <end position="126"/>
    </location>
</feature>
<dbReference type="InterPro" id="IPR008972">
    <property type="entry name" value="Cupredoxin"/>
</dbReference>
<dbReference type="PROSITE" id="PS51485">
    <property type="entry name" value="PHYTOCYANIN"/>
    <property type="match status" value="1"/>
</dbReference>
<evidence type="ECO:0000313" key="3">
    <source>
        <dbReference type="EMBL" id="KAJ9158625.1"/>
    </source>
</evidence>